<name>A0ACC1CV75_9NEOP</name>
<gene>
    <name evidence="1" type="ORF">K1T71_008612</name>
</gene>
<comment type="caution">
    <text evidence="1">The sequence shown here is derived from an EMBL/GenBank/DDBJ whole genome shotgun (WGS) entry which is preliminary data.</text>
</comment>
<dbReference type="Proteomes" id="UP000824533">
    <property type="component" value="Linkage Group LG15"/>
</dbReference>
<organism evidence="1 2">
    <name type="scientific">Dendrolimus kikuchii</name>
    <dbReference type="NCBI Taxonomy" id="765133"/>
    <lineage>
        <taxon>Eukaryota</taxon>
        <taxon>Metazoa</taxon>
        <taxon>Ecdysozoa</taxon>
        <taxon>Arthropoda</taxon>
        <taxon>Hexapoda</taxon>
        <taxon>Insecta</taxon>
        <taxon>Pterygota</taxon>
        <taxon>Neoptera</taxon>
        <taxon>Endopterygota</taxon>
        <taxon>Lepidoptera</taxon>
        <taxon>Glossata</taxon>
        <taxon>Ditrysia</taxon>
        <taxon>Bombycoidea</taxon>
        <taxon>Lasiocampidae</taxon>
        <taxon>Dendrolimus</taxon>
    </lineage>
</organism>
<reference evidence="1 2" key="1">
    <citation type="journal article" date="2021" name="Front. Genet.">
        <title>Chromosome-Level Genome Assembly Reveals Significant Gene Expansion in the Toll and IMD Signaling Pathways of Dendrolimus kikuchii.</title>
        <authorList>
            <person name="Zhou J."/>
            <person name="Wu P."/>
            <person name="Xiong Z."/>
            <person name="Liu N."/>
            <person name="Zhao N."/>
            <person name="Ji M."/>
            <person name="Qiu Y."/>
            <person name="Yang B."/>
        </authorList>
    </citation>
    <scope>NUCLEOTIDE SEQUENCE [LARGE SCALE GENOMIC DNA]</scope>
    <source>
        <strain evidence="1">Ann1</strain>
    </source>
</reference>
<dbReference type="EMBL" id="CM034401">
    <property type="protein sequence ID" value="KAJ0175453.1"/>
    <property type="molecule type" value="Genomic_DNA"/>
</dbReference>
<evidence type="ECO:0000313" key="1">
    <source>
        <dbReference type="EMBL" id="KAJ0175453.1"/>
    </source>
</evidence>
<keyword evidence="2" id="KW-1185">Reference proteome</keyword>
<evidence type="ECO:0000313" key="2">
    <source>
        <dbReference type="Proteomes" id="UP000824533"/>
    </source>
</evidence>
<proteinExistence type="predicted"/>
<accession>A0ACC1CV75</accession>
<sequence length="104" mass="12025">MASLQRNMFAYGEELNKPDVSQYRGPLGPWAVVGRQHSSISNLLVSIYYLMLAVNPYHIPNKSLNEFVEDIKKVARDMRLVHLNEKNVESLRCKYNLIVVYAQK</sequence>
<protein>
    <submittedName>
        <fullName evidence="1">Uncharacterized protein</fullName>
    </submittedName>
</protein>